<dbReference type="EMBL" id="CM017875">
    <property type="protein sequence ID" value="KAG1338857.1"/>
    <property type="molecule type" value="Genomic_DNA"/>
</dbReference>
<dbReference type="GO" id="GO:0004364">
    <property type="term" value="F:glutathione transferase activity"/>
    <property type="evidence" value="ECO:0007669"/>
    <property type="project" value="UniProtKB-EC"/>
</dbReference>
<dbReference type="InterPro" id="IPR036249">
    <property type="entry name" value="Thioredoxin-like_sf"/>
</dbReference>
<dbReference type="InterPro" id="IPR036282">
    <property type="entry name" value="Glutathione-S-Trfase_C_sf"/>
</dbReference>
<dbReference type="InterPro" id="IPR004046">
    <property type="entry name" value="GST_C"/>
</dbReference>
<dbReference type="Pfam" id="PF02798">
    <property type="entry name" value="GST_N"/>
    <property type="match status" value="1"/>
</dbReference>
<sequence>MAEEVKVFGRWTSPFCCRVEIALRLKGVPYEYIEEDLSNKSPLLLEYNPVHKKVPVLVHGGKPIAESLVVLEYIEETWRRNPILPEDPHRRAMARFWTKFIDEKCMPIMWKSLWSEGEMQLKLMEETKENLSILERELNSKKFFGGNSIGLVDIAASFLSCWTEVLQEVAGISLFGEAKHPILFKWANEFMSSDAVKVCLPPKDELLSHFRAMKEGMSATKAGQN</sequence>
<dbReference type="InterPro" id="IPR045074">
    <property type="entry name" value="GST_C_Tau"/>
</dbReference>
<dbReference type="AlphaFoldDB" id="A0A8K0N0M6"/>
<dbReference type="Gene3D" id="1.20.1050.10">
    <property type="match status" value="1"/>
</dbReference>
<dbReference type="PROSITE" id="PS51354">
    <property type="entry name" value="GLUTAREDOXIN_2"/>
    <property type="match status" value="1"/>
</dbReference>
<keyword evidence="8" id="KW-1185">Reference proteome</keyword>
<evidence type="ECO:0000256" key="4">
    <source>
        <dbReference type="RuleBase" id="RU003494"/>
    </source>
</evidence>
<keyword evidence="2" id="KW-0808">Transferase</keyword>
<dbReference type="EC" id="2.5.1.18" evidence="1"/>
<evidence type="ECO:0000259" key="6">
    <source>
        <dbReference type="PROSITE" id="PS50405"/>
    </source>
</evidence>
<dbReference type="OrthoDB" id="4951845at2759"/>
<evidence type="ECO:0000259" key="5">
    <source>
        <dbReference type="PROSITE" id="PS50404"/>
    </source>
</evidence>
<reference evidence="7" key="1">
    <citation type="journal article" date="2017" name="Gigascience">
        <title>The genome draft of coconut (Cocos nucifera).</title>
        <authorList>
            <person name="Xiao Y."/>
            <person name="Xu P."/>
            <person name="Fan H."/>
            <person name="Baudouin L."/>
            <person name="Xia W."/>
            <person name="Bocs S."/>
            <person name="Xu J."/>
            <person name="Li Q."/>
            <person name="Guo A."/>
            <person name="Zhou L."/>
            <person name="Li J."/>
            <person name="Wu Y."/>
            <person name="Ma Z."/>
            <person name="Armero A."/>
            <person name="Issali A.E."/>
            <person name="Liu N."/>
            <person name="Peng M."/>
            <person name="Yang Y."/>
        </authorList>
    </citation>
    <scope>NUCLEOTIDE SEQUENCE</scope>
    <source>
        <tissue evidence="7">Spear leaf of Hainan Tall coconut</tissue>
    </source>
</reference>
<reference evidence="7" key="2">
    <citation type="submission" date="2019-07" db="EMBL/GenBank/DDBJ databases">
        <authorList>
            <person name="Yang Y."/>
            <person name="Bocs S."/>
            <person name="Baudouin L."/>
        </authorList>
    </citation>
    <scope>NUCLEOTIDE SEQUENCE</scope>
    <source>
        <tissue evidence="7">Spear leaf of Hainan Tall coconut</tissue>
    </source>
</reference>
<dbReference type="PANTHER" id="PTHR11260">
    <property type="entry name" value="GLUTATHIONE S-TRANSFERASE, GST, SUPERFAMILY, GST DOMAIN CONTAINING"/>
    <property type="match status" value="1"/>
</dbReference>
<dbReference type="InterPro" id="IPR010987">
    <property type="entry name" value="Glutathione-S-Trfase_C-like"/>
</dbReference>
<evidence type="ECO:0000313" key="7">
    <source>
        <dbReference type="EMBL" id="KAG1338857.1"/>
    </source>
</evidence>
<dbReference type="SFLD" id="SFLDG01152">
    <property type="entry name" value="Main.3:_Omega-_and_Tau-like"/>
    <property type="match status" value="1"/>
</dbReference>
<dbReference type="FunFam" id="3.40.30.10:FF:000197">
    <property type="entry name" value="Glutathione S-transferase U10"/>
    <property type="match status" value="1"/>
</dbReference>
<dbReference type="PROSITE" id="PS50404">
    <property type="entry name" value="GST_NTER"/>
    <property type="match status" value="1"/>
</dbReference>
<evidence type="ECO:0000256" key="3">
    <source>
        <dbReference type="ARBA" id="ARBA00047960"/>
    </source>
</evidence>
<dbReference type="SFLD" id="SFLDS00019">
    <property type="entry name" value="Glutathione_Transferase_(cytos"/>
    <property type="match status" value="1"/>
</dbReference>
<organism evidence="7 8">
    <name type="scientific">Cocos nucifera</name>
    <name type="common">Coconut palm</name>
    <dbReference type="NCBI Taxonomy" id="13894"/>
    <lineage>
        <taxon>Eukaryota</taxon>
        <taxon>Viridiplantae</taxon>
        <taxon>Streptophyta</taxon>
        <taxon>Embryophyta</taxon>
        <taxon>Tracheophyta</taxon>
        <taxon>Spermatophyta</taxon>
        <taxon>Magnoliopsida</taxon>
        <taxon>Liliopsida</taxon>
        <taxon>Arecaceae</taxon>
        <taxon>Arecoideae</taxon>
        <taxon>Cocoseae</taxon>
        <taxon>Attaleinae</taxon>
        <taxon>Cocos</taxon>
    </lineage>
</organism>
<proteinExistence type="inferred from homology"/>
<evidence type="ECO:0000256" key="1">
    <source>
        <dbReference type="ARBA" id="ARBA00012452"/>
    </source>
</evidence>
<protein>
    <recommendedName>
        <fullName evidence="1">glutathione transferase</fullName>
        <ecNumber evidence="1">2.5.1.18</ecNumber>
    </recommendedName>
</protein>
<feature type="domain" description="GST N-terminal" evidence="5">
    <location>
        <begin position="3"/>
        <end position="82"/>
    </location>
</feature>
<dbReference type="InterPro" id="IPR004045">
    <property type="entry name" value="Glutathione_S-Trfase_N"/>
</dbReference>
<dbReference type="Pfam" id="PF00043">
    <property type="entry name" value="GST_C"/>
    <property type="match status" value="1"/>
</dbReference>
<dbReference type="CDD" id="cd03058">
    <property type="entry name" value="GST_N_Tau"/>
    <property type="match status" value="1"/>
</dbReference>
<dbReference type="GO" id="GO:0005737">
    <property type="term" value="C:cytoplasm"/>
    <property type="evidence" value="ECO:0007669"/>
    <property type="project" value="TreeGrafter"/>
</dbReference>
<feature type="domain" description="GST C-terminal" evidence="6">
    <location>
        <begin position="87"/>
        <end position="210"/>
    </location>
</feature>
<evidence type="ECO:0000313" key="8">
    <source>
        <dbReference type="Proteomes" id="UP000797356"/>
    </source>
</evidence>
<dbReference type="CDD" id="cd03185">
    <property type="entry name" value="GST_C_Tau"/>
    <property type="match status" value="1"/>
</dbReference>
<evidence type="ECO:0000256" key="2">
    <source>
        <dbReference type="ARBA" id="ARBA00022679"/>
    </source>
</evidence>
<dbReference type="GO" id="GO:0006749">
    <property type="term" value="P:glutathione metabolic process"/>
    <property type="evidence" value="ECO:0007669"/>
    <property type="project" value="InterPro"/>
</dbReference>
<comment type="similarity">
    <text evidence="4">Belongs to the GST superfamily.</text>
</comment>
<dbReference type="SUPFAM" id="SSF47616">
    <property type="entry name" value="GST C-terminal domain-like"/>
    <property type="match status" value="1"/>
</dbReference>
<dbReference type="InterPro" id="IPR040079">
    <property type="entry name" value="Glutathione_S-Trfase"/>
</dbReference>
<comment type="catalytic activity">
    <reaction evidence="3">
        <text>RX + glutathione = an S-substituted glutathione + a halide anion + H(+)</text>
        <dbReference type="Rhea" id="RHEA:16437"/>
        <dbReference type="ChEBI" id="CHEBI:15378"/>
        <dbReference type="ChEBI" id="CHEBI:16042"/>
        <dbReference type="ChEBI" id="CHEBI:17792"/>
        <dbReference type="ChEBI" id="CHEBI:57925"/>
        <dbReference type="ChEBI" id="CHEBI:90779"/>
        <dbReference type="EC" id="2.5.1.18"/>
    </reaction>
</comment>
<dbReference type="Proteomes" id="UP000797356">
    <property type="component" value="Chromosome 4"/>
</dbReference>
<dbReference type="FunFam" id="1.20.1050.10:FF:000012">
    <property type="entry name" value="Tau class glutathione S-transferase"/>
    <property type="match status" value="1"/>
</dbReference>
<comment type="caution">
    <text evidence="7">The sequence shown here is derived from an EMBL/GenBank/DDBJ whole genome shotgun (WGS) entry which is preliminary data.</text>
</comment>
<accession>A0A8K0N0M6</accession>
<dbReference type="SFLD" id="SFLDG00358">
    <property type="entry name" value="Main_(cytGST)"/>
    <property type="match status" value="1"/>
</dbReference>
<gene>
    <name evidence="7" type="ORF">COCNU_04G011630</name>
</gene>
<name>A0A8K0N0M6_COCNU</name>
<dbReference type="InterPro" id="IPR045073">
    <property type="entry name" value="Omega/Tau-like"/>
</dbReference>
<dbReference type="PANTHER" id="PTHR11260:SF676">
    <property type="entry name" value="GLUTATHIONE S-TRANSFERASE U8"/>
    <property type="match status" value="1"/>
</dbReference>
<dbReference type="PROSITE" id="PS50405">
    <property type="entry name" value="GST_CTER"/>
    <property type="match status" value="1"/>
</dbReference>
<dbReference type="Gene3D" id="3.40.30.10">
    <property type="entry name" value="Glutaredoxin"/>
    <property type="match status" value="1"/>
</dbReference>
<dbReference type="SUPFAM" id="SSF52833">
    <property type="entry name" value="Thioredoxin-like"/>
    <property type="match status" value="1"/>
</dbReference>